<sequence length="627" mass="67706">MLPFSISTLCLMLTACGGGSNNIDEDPRVKPEDTTAVGCTIASSSDSCFPFMLEYPIAGIQYTCSSDTINTFKTQVNGNSVTGGCDKGDTITFFLNANDTSRVELGSVKLSKLGQVSTDDSPVHLTTLDMAEGLTGQAATSLEQSDATVKVALDLIKIFQAIGHQKTDSNVIGDVQPISLSSTSLEGLSNITQKVDLTAYQNGQYAAILKPWIDVTQISDTEAMAVLKQAINITLGAVYQADPPILITVTDGMIGYSGTGDNKNTLLGSFFLLSDRQGYTQGYGLQWRGKPTVTSETIASAIDLIKTANPIFMYASSQQNWINPINDRIGTVDKFKFVTSNNENLFINQGRLINDYMAAGSETLYKYITGEDSAPANDLAKWTMSTGSENYAGVVDFVKAYPISYLDRHVFRSIKNINPGEKYYFPLYATLRFKVTSEQTFKDVDLGIVIDEFGDIRTDIKAGATDTDMSGQCGTVDNSQVNLVDNYGVTQYRIGTVSATNYQPNQNDYAIAIRMILSGTQFNTLDGVLLGLSGTVLGNSGVITVNSGGAKINLYSLLTNENGNINLTNYSNGVAQWVNIYNNYKAIYAQAAENPVLTDKEKDQIARLTGTVSVSLASCYARGQVKP</sequence>
<comment type="caution">
    <text evidence="1">The sequence shown here is derived from an EMBL/GenBank/DDBJ whole genome shotgun (WGS) entry which is preliminary data.</text>
</comment>
<dbReference type="AlphaFoldDB" id="A0A1Z9YZY0"/>
<dbReference type="Proteomes" id="UP000196536">
    <property type="component" value="Unassembled WGS sequence"/>
</dbReference>
<organism evidence="1 2">
    <name type="scientific">Acinetobacter populi</name>
    <dbReference type="NCBI Taxonomy" id="1582270"/>
    <lineage>
        <taxon>Bacteria</taxon>
        <taxon>Pseudomonadati</taxon>
        <taxon>Pseudomonadota</taxon>
        <taxon>Gammaproteobacteria</taxon>
        <taxon>Moraxellales</taxon>
        <taxon>Moraxellaceae</taxon>
        <taxon>Acinetobacter</taxon>
    </lineage>
</organism>
<evidence type="ECO:0000313" key="1">
    <source>
        <dbReference type="EMBL" id="OUY07754.1"/>
    </source>
</evidence>
<gene>
    <name evidence="1" type="ORF">CAP51_08450</name>
</gene>
<dbReference type="EMBL" id="NEXX01000002">
    <property type="protein sequence ID" value="OUY07754.1"/>
    <property type="molecule type" value="Genomic_DNA"/>
</dbReference>
<reference evidence="1 2" key="1">
    <citation type="submission" date="2017-05" db="EMBL/GenBank/DDBJ databases">
        <title>Acinetobacter populi ANC 5415 (= PBJ7), whole genome shotgun sequencing project.</title>
        <authorList>
            <person name="Nemec A."/>
            <person name="Radolfova-Krizova L."/>
        </authorList>
    </citation>
    <scope>NUCLEOTIDE SEQUENCE [LARGE SCALE GENOMIC DNA]</scope>
    <source>
        <strain evidence="1 2">PBJ7</strain>
    </source>
</reference>
<proteinExistence type="predicted"/>
<keyword evidence="2" id="KW-1185">Reference proteome</keyword>
<name>A0A1Z9YZY0_9GAMM</name>
<evidence type="ECO:0000313" key="2">
    <source>
        <dbReference type="Proteomes" id="UP000196536"/>
    </source>
</evidence>
<evidence type="ECO:0008006" key="3">
    <source>
        <dbReference type="Google" id="ProtNLM"/>
    </source>
</evidence>
<protein>
    <recommendedName>
        <fullName evidence="3">Flagellar protein FilF</fullName>
    </recommendedName>
</protein>
<accession>A0A1Z9YZY0</accession>